<evidence type="ECO:0000259" key="9">
    <source>
        <dbReference type="PROSITE" id="PS51314"/>
    </source>
</evidence>
<evidence type="ECO:0000313" key="11">
    <source>
        <dbReference type="Proteomes" id="UP000235965"/>
    </source>
</evidence>
<proteinExistence type="inferred from homology"/>
<dbReference type="GO" id="GO:0031902">
    <property type="term" value="C:late endosome membrane"/>
    <property type="evidence" value="ECO:0007669"/>
    <property type="project" value="UniProtKB-SubCell"/>
</dbReference>
<dbReference type="InterPro" id="IPR009851">
    <property type="entry name" value="Mod_r"/>
</dbReference>
<dbReference type="Pfam" id="PF07200">
    <property type="entry name" value="Mod_r"/>
    <property type="match status" value="1"/>
</dbReference>
<dbReference type="GO" id="GO:0000813">
    <property type="term" value="C:ESCRT I complex"/>
    <property type="evidence" value="ECO:0007669"/>
    <property type="project" value="UniProtKB-ARBA"/>
</dbReference>
<dbReference type="Proteomes" id="UP000235965">
    <property type="component" value="Unassembled WGS sequence"/>
</dbReference>
<keyword evidence="5 7" id="KW-0653">Protein transport</keyword>
<keyword evidence="3 7" id="KW-0813">Transport</keyword>
<comment type="function">
    <text evidence="6">Component of the ESCRT-I complex, a regulator of vesicular trafficking process. Required for the sorting of endocytic ubiquitinated cargos into multivesicular bodies. May be involved in cell growth and differentiation.</text>
</comment>
<dbReference type="FunCoup" id="A0A2J7R6S0">
    <property type="interactions" value="112"/>
</dbReference>
<evidence type="ECO:0000313" key="10">
    <source>
        <dbReference type="EMBL" id="PNF36533.1"/>
    </source>
</evidence>
<dbReference type="STRING" id="105785.A0A2J7R6S0"/>
<dbReference type="GO" id="GO:0006612">
    <property type="term" value="P:protein targeting to membrane"/>
    <property type="evidence" value="ECO:0007669"/>
    <property type="project" value="TreeGrafter"/>
</dbReference>
<evidence type="ECO:0000256" key="1">
    <source>
        <dbReference type="ARBA" id="ARBA00004633"/>
    </source>
</evidence>
<organism evidence="10 11">
    <name type="scientific">Cryptotermes secundus</name>
    <dbReference type="NCBI Taxonomy" id="105785"/>
    <lineage>
        <taxon>Eukaryota</taxon>
        <taxon>Metazoa</taxon>
        <taxon>Ecdysozoa</taxon>
        <taxon>Arthropoda</taxon>
        <taxon>Hexapoda</taxon>
        <taxon>Insecta</taxon>
        <taxon>Pterygota</taxon>
        <taxon>Neoptera</taxon>
        <taxon>Polyneoptera</taxon>
        <taxon>Dictyoptera</taxon>
        <taxon>Blattodea</taxon>
        <taxon>Blattoidea</taxon>
        <taxon>Termitoidae</taxon>
        <taxon>Kalotermitidae</taxon>
        <taxon>Cryptotermitinae</taxon>
        <taxon>Cryptotermes</taxon>
    </lineage>
</organism>
<comment type="subcellular location">
    <subcellularLocation>
        <location evidence="1">Late endosome membrane</location>
        <topology evidence="1">Peripheral membrane protein</topology>
    </subcellularLocation>
</comment>
<dbReference type="InParanoid" id="A0A2J7R6S0"/>
<evidence type="ECO:0000256" key="6">
    <source>
        <dbReference type="ARBA" id="ARBA00025010"/>
    </source>
</evidence>
<dbReference type="PROSITE" id="PS51314">
    <property type="entry name" value="VPS37_C"/>
    <property type="match status" value="1"/>
</dbReference>
<dbReference type="AlphaFoldDB" id="A0A2J7R6S0"/>
<evidence type="ECO:0000256" key="8">
    <source>
        <dbReference type="SAM" id="Coils"/>
    </source>
</evidence>
<feature type="domain" description="VPS37 C-terminal" evidence="9">
    <location>
        <begin position="235"/>
        <end position="322"/>
    </location>
</feature>
<dbReference type="OrthoDB" id="10260857at2759"/>
<accession>A0A2J7R6S0</accession>
<sequence length="322" mass="36693">MLSRIFRETENTVVNRRRQIDTLKIFNDNVTEIQEDVEYRVEFSAGGYSMAVQVSLCPEFPRKRPVLKVSPQIDHPWVNEQSEIISAPGLVNFTVHSDLGRVVQAIIREFERRPPDLIGESAGRLPATHQKGQEACTSGHTSPAHIMPAFSQPRALSFPELQDLSTAELEHLSQSQDRLDDFIDKLPVVQKLNNNVEDMITRNEELAKENLSKQPRLEELGYSVREKLDALAVLKNSYESLSQEYQRLSDRYAPGSIKESLRLAALHSDEESERIAEQFLGGRMSVEQFVSIYLQKRTVSQIRKTKEEKLGSQLSELQRAGY</sequence>
<evidence type="ECO:0000256" key="4">
    <source>
        <dbReference type="ARBA" id="ARBA00022753"/>
    </source>
</evidence>
<keyword evidence="8" id="KW-0175">Coiled coil</keyword>
<dbReference type="CDD" id="cd11685">
    <property type="entry name" value="UEV_TSG101-like"/>
    <property type="match status" value="1"/>
</dbReference>
<keyword evidence="11" id="KW-1185">Reference proteome</keyword>
<dbReference type="GO" id="GO:0006623">
    <property type="term" value="P:protein targeting to vacuole"/>
    <property type="evidence" value="ECO:0007669"/>
    <property type="project" value="TreeGrafter"/>
</dbReference>
<evidence type="ECO:0000256" key="7">
    <source>
        <dbReference type="PROSITE-ProRule" id="PRU00646"/>
    </source>
</evidence>
<dbReference type="PANTHER" id="PTHR13678">
    <property type="entry name" value="VACUOLAR PROTEIN SORTING-ASSOCIATED PROTEIN 37"/>
    <property type="match status" value="1"/>
</dbReference>
<protein>
    <recommendedName>
        <fullName evidence="9">VPS37 C-terminal domain-containing protein</fullName>
    </recommendedName>
</protein>
<comment type="similarity">
    <text evidence="2">Belongs to the VPS37 family.</text>
</comment>
<dbReference type="PANTHER" id="PTHR13678:SF25">
    <property type="entry name" value="EG:115C2.5 PROTEIN"/>
    <property type="match status" value="1"/>
</dbReference>
<feature type="coiled-coil region" evidence="8">
    <location>
        <begin position="189"/>
        <end position="251"/>
    </location>
</feature>
<dbReference type="EMBL" id="NEVH01006756">
    <property type="protein sequence ID" value="PNF36533.1"/>
    <property type="molecule type" value="Genomic_DNA"/>
</dbReference>
<reference evidence="10 11" key="1">
    <citation type="submission" date="2017-12" db="EMBL/GenBank/DDBJ databases">
        <title>Hemimetabolous genomes reveal molecular basis of termite eusociality.</title>
        <authorList>
            <person name="Harrison M.C."/>
            <person name="Jongepier E."/>
            <person name="Robertson H.M."/>
            <person name="Arning N."/>
            <person name="Bitard-Feildel T."/>
            <person name="Chao H."/>
            <person name="Childers C.P."/>
            <person name="Dinh H."/>
            <person name="Doddapaneni H."/>
            <person name="Dugan S."/>
            <person name="Gowin J."/>
            <person name="Greiner C."/>
            <person name="Han Y."/>
            <person name="Hu H."/>
            <person name="Hughes D.S.T."/>
            <person name="Huylmans A.-K."/>
            <person name="Kemena C."/>
            <person name="Kremer L.P.M."/>
            <person name="Lee S.L."/>
            <person name="Lopez-Ezquerra A."/>
            <person name="Mallet L."/>
            <person name="Monroy-Kuhn J.M."/>
            <person name="Moser A."/>
            <person name="Murali S.C."/>
            <person name="Muzny D.M."/>
            <person name="Otani S."/>
            <person name="Piulachs M.-D."/>
            <person name="Poelchau M."/>
            <person name="Qu J."/>
            <person name="Schaub F."/>
            <person name="Wada-Katsumata A."/>
            <person name="Worley K.C."/>
            <person name="Xie Q."/>
            <person name="Ylla G."/>
            <person name="Poulsen M."/>
            <person name="Gibbs R.A."/>
            <person name="Schal C."/>
            <person name="Richards S."/>
            <person name="Belles X."/>
            <person name="Korb J."/>
            <person name="Bornberg-Bauer E."/>
        </authorList>
    </citation>
    <scope>NUCLEOTIDE SEQUENCE [LARGE SCALE GENOMIC DNA]</scope>
    <source>
        <tissue evidence="10">Whole body</tissue>
    </source>
</reference>
<comment type="caution">
    <text evidence="10">The sequence shown here is derived from an EMBL/GenBank/DDBJ whole genome shotgun (WGS) entry which is preliminary data.</text>
</comment>
<dbReference type="GO" id="GO:0043162">
    <property type="term" value="P:ubiquitin-dependent protein catabolic process via the multivesicular body sorting pathway"/>
    <property type="evidence" value="ECO:0007669"/>
    <property type="project" value="TreeGrafter"/>
</dbReference>
<keyword evidence="4" id="KW-0967">Endosome</keyword>
<gene>
    <name evidence="10" type="ORF">B7P43_G15870</name>
</gene>
<evidence type="ECO:0000256" key="2">
    <source>
        <dbReference type="ARBA" id="ARBA00007617"/>
    </source>
</evidence>
<evidence type="ECO:0000256" key="3">
    <source>
        <dbReference type="ARBA" id="ARBA00022448"/>
    </source>
</evidence>
<name>A0A2J7R6S0_9NEOP</name>
<evidence type="ECO:0000256" key="5">
    <source>
        <dbReference type="ARBA" id="ARBA00022927"/>
    </source>
</evidence>
<dbReference type="EMBL" id="NEVH01006756">
    <property type="protein sequence ID" value="PNF36532.1"/>
    <property type="molecule type" value="Genomic_DNA"/>
</dbReference>